<proteinExistence type="predicted"/>
<reference evidence="2 3" key="1">
    <citation type="journal article" date="2019" name="Sci. Rep.">
        <title>Orb-weaving spider Araneus ventricosus genome elucidates the spidroin gene catalogue.</title>
        <authorList>
            <person name="Kono N."/>
            <person name="Nakamura H."/>
            <person name="Ohtoshi R."/>
            <person name="Moran D.A.P."/>
            <person name="Shinohara A."/>
            <person name="Yoshida Y."/>
            <person name="Fujiwara M."/>
            <person name="Mori M."/>
            <person name="Tomita M."/>
            <person name="Arakawa K."/>
        </authorList>
    </citation>
    <scope>NUCLEOTIDE SEQUENCE [LARGE SCALE GENOMIC DNA]</scope>
</reference>
<keyword evidence="3" id="KW-1185">Reference proteome</keyword>
<comment type="caution">
    <text evidence="2">The sequence shown here is derived from an EMBL/GenBank/DDBJ whole genome shotgun (WGS) entry which is preliminary data.</text>
</comment>
<feature type="compositionally biased region" description="Polar residues" evidence="1">
    <location>
        <begin position="52"/>
        <end position="61"/>
    </location>
</feature>
<evidence type="ECO:0000313" key="3">
    <source>
        <dbReference type="Proteomes" id="UP000499080"/>
    </source>
</evidence>
<feature type="region of interest" description="Disordered" evidence="1">
    <location>
        <begin position="52"/>
        <end position="71"/>
    </location>
</feature>
<dbReference type="Proteomes" id="UP000499080">
    <property type="component" value="Unassembled WGS sequence"/>
</dbReference>
<evidence type="ECO:0000313" key="2">
    <source>
        <dbReference type="EMBL" id="GBM16101.1"/>
    </source>
</evidence>
<name>A0A4Y2DHC3_ARAVE</name>
<sequence length="83" mass="9682">MCVRFVCNFVLGNRYCVFRDTAVEQFDVVQTEEEIWLKMCCIRIQQCNVSASTESPRAPSTKSKRCQEDPPMEEALKIFQKLQ</sequence>
<dbReference type="AlphaFoldDB" id="A0A4Y2DHC3"/>
<dbReference type="EMBL" id="BGPR01000368">
    <property type="protein sequence ID" value="GBM16101.1"/>
    <property type="molecule type" value="Genomic_DNA"/>
</dbReference>
<gene>
    <name evidence="2" type="ORF">AVEN_163135_1</name>
</gene>
<organism evidence="2 3">
    <name type="scientific">Araneus ventricosus</name>
    <name type="common">Orbweaver spider</name>
    <name type="synonym">Epeira ventricosa</name>
    <dbReference type="NCBI Taxonomy" id="182803"/>
    <lineage>
        <taxon>Eukaryota</taxon>
        <taxon>Metazoa</taxon>
        <taxon>Ecdysozoa</taxon>
        <taxon>Arthropoda</taxon>
        <taxon>Chelicerata</taxon>
        <taxon>Arachnida</taxon>
        <taxon>Araneae</taxon>
        <taxon>Araneomorphae</taxon>
        <taxon>Entelegynae</taxon>
        <taxon>Araneoidea</taxon>
        <taxon>Araneidae</taxon>
        <taxon>Araneus</taxon>
    </lineage>
</organism>
<protein>
    <submittedName>
        <fullName evidence="2">Uncharacterized protein</fullName>
    </submittedName>
</protein>
<accession>A0A4Y2DHC3</accession>
<evidence type="ECO:0000256" key="1">
    <source>
        <dbReference type="SAM" id="MobiDB-lite"/>
    </source>
</evidence>